<name>A0ABU9C9M1_9BURK</name>
<sequence length="524" mass="58225">MVFSPYYPIIYVRGYAMTVDERNQTAADPFCGFNDGSTVYRAEVDRNARPRKFVFESPLLRLASDFGYDDVYESGVDITDPDWRPRHGRQGIPARSVVIYRYYDAGSTLFGDGEASSIEAYARGLSDLILRVRDLVVAEEGLAPADFRCYLVAHSMGGLVARGFLQNPALGDDAARVAVDKFFTYATPHNGIEVAGVNVPSWLSANDLSNFSRERMASYLNLQDAWQRYKRVDFMPEAVMKSSRIFCMVGTNRSDYYAARGLSRAFVGHGSDGLVKVENASVWGLDADASVTNTAATAYVYRAHSGPFGIVNSEEAYQNLARFLFGDVRMDVWLDVDTVTLPPALAGQDDVEALYQFELLAAPRGKRWSLTRRVAEEDSPACRTHQQLASGEAGPRHVYLSTVFLAKYAKVSHDDEALTCSFDLRVRVPDYKVAKVFWPDQHFEGAFLFRDALTVRVVPPSAPGQPWHCSYRWQMAAGQEDETPLVPELQEDGRLALRVPFGTMGQPGLSGQVLLIVCNWNAAA</sequence>
<dbReference type="EMBL" id="JBBUTI010000022">
    <property type="protein sequence ID" value="MEK8048584.1"/>
    <property type="molecule type" value="Genomic_DNA"/>
</dbReference>
<gene>
    <name evidence="1" type="ORF">AACH00_19705</name>
</gene>
<comment type="caution">
    <text evidence="1">The sequence shown here is derived from an EMBL/GenBank/DDBJ whole genome shotgun (WGS) entry which is preliminary data.</text>
</comment>
<evidence type="ECO:0000313" key="1">
    <source>
        <dbReference type="EMBL" id="MEK8048584.1"/>
    </source>
</evidence>
<dbReference type="Gene3D" id="3.40.50.1820">
    <property type="entry name" value="alpha/beta hydrolase"/>
    <property type="match status" value="1"/>
</dbReference>
<protein>
    <recommendedName>
        <fullName evidence="3">PGAP1-like protein</fullName>
    </recommendedName>
</protein>
<dbReference type="Proteomes" id="UP001379945">
    <property type="component" value="Unassembled WGS sequence"/>
</dbReference>
<dbReference type="InterPro" id="IPR029058">
    <property type="entry name" value="AB_hydrolase_fold"/>
</dbReference>
<organism evidence="1 2">
    <name type="scientific">Ideonella margarita</name>
    <dbReference type="NCBI Taxonomy" id="2984191"/>
    <lineage>
        <taxon>Bacteria</taxon>
        <taxon>Pseudomonadati</taxon>
        <taxon>Pseudomonadota</taxon>
        <taxon>Betaproteobacteria</taxon>
        <taxon>Burkholderiales</taxon>
        <taxon>Sphaerotilaceae</taxon>
        <taxon>Ideonella</taxon>
    </lineage>
</organism>
<reference evidence="1 2" key="1">
    <citation type="submission" date="2024-04" db="EMBL/GenBank/DDBJ databases">
        <title>Novel species of the genus Ideonella isolated from streams.</title>
        <authorList>
            <person name="Lu H."/>
        </authorList>
    </citation>
    <scope>NUCLEOTIDE SEQUENCE [LARGE SCALE GENOMIC DNA]</scope>
    <source>
        <strain evidence="1 2">LYT19W</strain>
    </source>
</reference>
<accession>A0ABU9C9M1</accession>
<evidence type="ECO:0008006" key="3">
    <source>
        <dbReference type="Google" id="ProtNLM"/>
    </source>
</evidence>
<dbReference type="SUPFAM" id="SSF53474">
    <property type="entry name" value="alpha/beta-Hydrolases"/>
    <property type="match status" value="1"/>
</dbReference>
<dbReference type="RefSeq" id="WP_341400888.1">
    <property type="nucleotide sequence ID" value="NZ_JBBUTI010000022.1"/>
</dbReference>
<proteinExistence type="predicted"/>
<evidence type="ECO:0000313" key="2">
    <source>
        <dbReference type="Proteomes" id="UP001379945"/>
    </source>
</evidence>
<keyword evidence="2" id="KW-1185">Reference proteome</keyword>